<evidence type="ECO:0000256" key="1">
    <source>
        <dbReference type="SAM" id="SignalP"/>
    </source>
</evidence>
<keyword evidence="1" id="KW-0732">Signal</keyword>
<comment type="caution">
    <text evidence="3">The sequence shown here is derived from an EMBL/GenBank/DDBJ whole genome shotgun (WGS) entry which is preliminary data.</text>
</comment>
<proteinExistence type="predicted"/>
<reference evidence="4" key="1">
    <citation type="journal article" date="2015" name="Nat. Genet.">
        <title>The genome and transcriptome of the zoonotic hookworm Ancylostoma ceylanicum identify infection-specific gene families.</title>
        <authorList>
            <person name="Schwarz E.M."/>
            <person name="Hu Y."/>
            <person name="Antoshechkin I."/>
            <person name="Miller M.M."/>
            <person name="Sternberg P.W."/>
            <person name="Aroian R.V."/>
        </authorList>
    </citation>
    <scope>NUCLEOTIDE SEQUENCE</scope>
    <source>
        <strain evidence="4">HY135</strain>
    </source>
</reference>
<keyword evidence="4" id="KW-1185">Reference proteome</keyword>
<dbReference type="Gene3D" id="3.40.50.1820">
    <property type="entry name" value="alpha/beta hydrolase"/>
    <property type="match status" value="1"/>
</dbReference>
<evidence type="ECO:0000313" key="4">
    <source>
        <dbReference type="Proteomes" id="UP000024635"/>
    </source>
</evidence>
<dbReference type="PANTHER" id="PTHR45908">
    <property type="entry name" value="PROTEIN CBG11750-RELATED"/>
    <property type="match status" value="1"/>
</dbReference>
<gene>
    <name evidence="3" type="primary">Acey_s0118.g761</name>
    <name evidence="3" type="ORF">Y032_0118g761</name>
</gene>
<dbReference type="AlphaFoldDB" id="A0A016TBR3"/>
<feature type="domain" description="Fungal lipase-type" evidence="2">
    <location>
        <begin position="44"/>
        <end position="166"/>
    </location>
</feature>
<sequence length="177" mass="19986">MMYLLVLSLATLGVSMNYTDYLARNISLPLSAALYSRNSSKCLQKRLKTSEVEWQHEGNVSSFLKQAFEELWIEGGMNGSFQQIMKEQRDKEILITGHSFGGGLAALIAYDIAKKELVKKDKVTLITLGQSMVGDEDFAKAYEEQVKHSFRVVRRGDSIPHVPGRNKSYEYNGREIS</sequence>
<dbReference type="Proteomes" id="UP000024635">
    <property type="component" value="Unassembled WGS sequence"/>
</dbReference>
<dbReference type="EMBL" id="JARK01001454">
    <property type="protein sequence ID" value="EYC00078.1"/>
    <property type="molecule type" value="Genomic_DNA"/>
</dbReference>
<dbReference type="InterPro" id="IPR002921">
    <property type="entry name" value="Fungal_lipase-type"/>
</dbReference>
<evidence type="ECO:0000313" key="3">
    <source>
        <dbReference type="EMBL" id="EYC00078.1"/>
    </source>
</evidence>
<name>A0A016TBR3_9BILA</name>
<dbReference type="InterPro" id="IPR029058">
    <property type="entry name" value="AB_hydrolase_fold"/>
</dbReference>
<protein>
    <recommendedName>
        <fullName evidence="2">Fungal lipase-type domain-containing protein</fullName>
    </recommendedName>
</protein>
<dbReference type="Pfam" id="PF01764">
    <property type="entry name" value="Lipase_3"/>
    <property type="match status" value="1"/>
</dbReference>
<organism evidence="3 4">
    <name type="scientific">Ancylostoma ceylanicum</name>
    <dbReference type="NCBI Taxonomy" id="53326"/>
    <lineage>
        <taxon>Eukaryota</taxon>
        <taxon>Metazoa</taxon>
        <taxon>Ecdysozoa</taxon>
        <taxon>Nematoda</taxon>
        <taxon>Chromadorea</taxon>
        <taxon>Rhabditida</taxon>
        <taxon>Rhabditina</taxon>
        <taxon>Rhabditomorpha</taxon>
        <taxon>Strongyloidea</taxon>
        <taxon>Ancylostomatidae</taxon>
        <taxon>Ancylostomatinae</taxon>
        <taxon>Ancylostoma</taxon>
    </lineage>
</organism>
<accession>A0A016TBR3</accession>
<dbReference type="OrthoDB" id="438440at2759"/>
<dbReference type="GO" id="GO:0006629">
    <property type="term" value="P:lipid metabolic process"/>
    <property type="evidence" value="ECO:0007669"/>
    <property type="project" value="InterPro"/>
</dbReference>
<dbReference type="CDD" id="cd00519">
    <property type="entry name" value="Lipase_3"/>
    <property type="match status" value="1"/>
</dbReference>
<feature type="chain" id="PRO_5001490770" description="Fungal lipase-type domain-containing protein" evidence="1">
    <location>
        <begin position="17"/>
        <end position="177"/>
    </location>
</feature>
<dbReference type="SUPFAM" id="SSF53474">
    <property type="entry name" value="alpha/beta-Hydrolases"/>
    <property type="match status" value="1"/>
</dbReference>
<dbReference type="PANTHER" id="PTHR45908:SF15">
    <property type="entry name" value="FUNGAL LIPASE-LIKE DOMAIN-CONTAINING PROTEIN"/>
    <property type="match status" value="1"/>
</dbReference>
<feature type="signal peptide" evidence="1">
    <location>
        <begin position="1"/>
        <end position="16"/>
    </location>
</feature>
<evidence type="ECO:0000259" key="2">
    <source>
        <dbReference type="Pfam" id="PF01764"/>
    </source>
</evidence>